<evidence type="ECO:0000313" key="5">
    <source>
        <dbReference type="Proteomes" id="UP000030742"/>
    </source>
</evidence>
<dbReference type="SUPFAM" id="SSF49899">
    <property type="entry name" value="Concanavalin A-like lectins/glucanases"/>
    <property type="match status" value="1"/>
</dbReference>
<accession>U4TUD9</accession>
<gene>
    <name evidence="4" type="ORF">D910_00619</name>
</gene>
<dbReference type="EMBL" id="KB630343">
    <property type="protein sequence ID" value="ERL83548.1"/>
    <property type="molecule type" value="Genomic_DNA"/>
</dbReference>
<dbReference type="STRING" id="77166.U4TUD9"/>
<feature type="domain" description="Laminin G" evidence="3">
    <location>
        <begin position="1"/>
        <end position="100"/>
    </location>
</feature>
<sequence length="203" mass="23354">MVSDGQYHIAELIAIKKNFTLRVDRGLARSIINDGSKDYLKLTTPMYLGGIPPDPGEHAFTDWHLRNLTSFSGCMREVWINHKQVDFGNAKTQQKVQPGCGITEDKSDDELQKSDAQAVEGVKLTFLVPNETESGEHLNGLVVQHIDESEFEHDKKERFVLYHDKQCLLSAFLYFTTITSFVYLALIWIKQRMHVHLDQFQLW</sequence>
<dbReference type="Pfam" id="PF00054">
    <property type="entry name" value="Laminin_G_1"/>
    <property type="match status" value="1"/>
</dbReference>
<name>U4TUD9_DENPD</name>
<dbReference type="AlphaFoldDB" id="U4TUD9"/>
<keyword evidence="2" id="KW-0472">Membrane</keyword>
<dbReference type="PROSITE" id="PS50025">
    <property type="entry name" value="LAM_G_DOMAIN"/>
    <property type="match status" value="1"/>
</dbReference>
<dbReference type="Proteomes" id="UP000030742">
    <property type="component" value="Unassembled WGS sequence"/>
</dbReference>
<evidence type="ECO:0000256" key="2">
    <source>
        <dbReference type="SAM" id="Phobius"/>
    </source>
</evidence>
<dbReference type="Gene3D" id="2.60.120.200">
    <property type="match status" value="1"/>
</dbReference>
<proteinExistence type="predicted"/>
<dbReference type="CDD" id="cd00110">
    <property type="entry name" value="LamG"/>
    <property type="match status" value="1"/>
</dbReference>
<comment type="caution">
    <text evidence="1">Lacks conserved residue(s) required for the propagation of feature annotation.</text>
</comment>
<dbReference type="InterPro" id="IPR001791">
    <property type="entry name" value="Laminin_G"/>
</dbReference>
<evidence type="ECO:0000313" key="4">
    <source>
        <dbReference type="EMBL" id="ERL83548.1"/>
    </source>
</evidence>
<organism evidence="4 5">
    <name type="scientific">Dendroctonus ponderosae</name>
    <name type="common">Mountain pine beetle</name>
    <dbReference type="NCBI Taxonomy" id="77166"/>
    <lineage>
        <taxon>Eukaryota</taxon>
        <taxon>Metazoa</taxon>
        <taxon>Ecdysozoa</taxon>
        <taxon>Arthropoda</taxon>
        <taxon>Hexapoda</taxon>
        <taxon>Insecta</taxon>
        <taxon>Pterygota</taxon>
        <taxon>Neoptera</taxon>
        <taxon>Endopterygota</taxon>
        <taxon>Coleoptera</taxon>
        <taxon>Polyphaga</taxon>
        <taxon>Cucujiformia</taxon>
        <taxon>Curculionidae</taxon>
        <taxon>Scolytinae</taxon>
        <taxon>Dendroctonus</taxon>
    </lineage>
</organism>
<dbReference type="InterPro" id="IPR013320">
    <property type="entry name" value="ConA-like_dom_sf"/>
</dbReference>
<evidence type="ECO:0000256" key="1">
    <source>
        <dbReference type="PROSITE-ProRule" id="PRU00122"/>
    </source>
</evidence>
<reference evidence="4 5" key="1">
    <citation type="journal article" date="2013" name="Genome Biol.">
        <title>Draft genome of the mountain pine beetle, Dendroctonus ponderosae Hopkins, a major forest pest.</title>
        <authorList>
            <person name="Keeling C.I."/>
            <person name="Yuen M.M."/>
            <person name="Liao N.Y."/>
            <person name="Docking T.R."/>
            <person name="Chan S.K."/>
            <person name="Taylor G.A."/>
            <person name="Palmquist D.L."/>
            <person name="Jackman S.D."/>
            <person name="Nguyen A."/>
            <person name="Li M."/>
            <person name="Henderson H."/>
            <person name="Janes J.K."/>
            <person name="Zhao Y."/>
            <person name="Pandoh P."/>
            <person name="Moore R."/>
            <person name="Sperling F.A."/>
            <person name="Huber D.P."/>
            <person name="Birol I."/>
            <person name="Jones S.J."/>
            <person name="Bohlmann J."/>
        </authorList>
    </citation>
    <scope>NUCLEOTIDE SEQUENCE</scope>
</reference>
<feature type="transmembrane region" description="Helical" evidence="2">
    <location>
        <begin position="168"/>
        <end position="189"/>
    </location>
</feature>
<keyword evidence="2" id="KW-0812">Transmembrane</keyword>
<evidence type="ECO:0000259" key="3">
    <source>
        <dbReference type="PROSITE" id="PS50025"/>
    </source>
</evidence>
<dbReference type="OrthoDB" id="283575at2759"/>
<keyword evidence="2" id="KW-1133">Transmembrane helix</keyword>
<protein>
    <recommendedName>
        <fullName evidence="3">Laminin G domain-containing protein</fullName>
    </recommendedName>
</protein>